<comment type="caution">
    <text evidence="1">The sequence shown here is derived from an EMBL/GenBank/DDBJ whole genome shotgun (WGS) entry which is preliminary data.</text>
</comment>
<evidence type="ECO:0000313" key="1">
    <source>
        <dbReference type="EMBL" id="NNH72227.1"/>
    </source>
</evidence>
<sequence length="149" mass="15918">MNPWAWTGRNPYYETAFQVLDLDPTADRAAARTRISARRKRISYDASRFPLFGTPLSVAQINAAEEQLTTASTRLAAELLTHRPEPEGVDLAALTELLELSRALAAASATASPSDAAPQPNTDWLELGALPALVPDPIAPAPSAEEPTA</sequence>
<dbReference type="RefSeq" id="WP_067518848.1">
    <property type="nucleotide sequence ID" value="NZ_JABELX010000007.1"/>
</dbReference>
<proteinExistence type="predicted"/>
<reference evidence="1 2" key="1">
    <citation type="submission" date="2020-05" db="EMBL/GenBank/DDBJ databases">
        <title>MicrobeNet Type strains.</title>
        <authorList>
            <person name="Nicholson A.C."/>
        </authorList>
    </citation>
    <scope>NUCLEOTIDE SEQUENCE [LARGE SCALE GENOMIC DNA]</scope>
    <source>
        <strain evidence="1 2">JCM 3224</strain>
    </source>
</reference>
<organism evidence="1 2">
    <name type="scientific">Nocardia uniformis</name>
    <dbReference type="NCBI Taxonomy" id="53432"/>
    <lineage>
        <taxon>Bacteria</taxon>
        <taxon>Bacillati</taxon>
        <taxon>Actinomycetota</taxon>
        <taxon>Actinomycetes</taxon>
        <taxon>Mycobacteriales</taxon>
        <taxon>Nocardiaceae</taxon>
        <taxon>Nocardia</taxon>
    </lineage>
</organism>
<dbReference type="Proteomes" id="UP000586827">
    <property type="component" value="Unassembled WGS sequence"/>
</dbReference>
<gene>
    <name evidence="1" type="ORF">HLB23_20590</name>
</gene>
<name>A0A849C8L3_9NOCA</name>
<accession>A0A849C8L3</accession>
<dbReference type="EMBL" id="JABELX010000007">
    <property type="protein sequence ID" value="NNH72227.1"/>
    <property type="molecule type" value="Genomic_DNA"/>
</dbReference>
<dbReference type="AlphaFoldDB" id="A0A849C8L3"/>
<evidence type="ECO:0000313" key="2">
    <source>
        <dbReference type="Proteomes" id="UP000586827"/>
    </source>
</evidence>
<protein>
    <submittedName>
        <fullName evidence="1">Uncharacterized protein</fullName>
    </submittedName>
</protein>
<keyword evidence="2" id="KW-1185">Reference proteome</keyword>